<feature type="transmembrane region" description="Helical" evidence="1">
    <location>
        <begin position="89"/>
        <end position="108"/>
    </location>
</feature>
<feature type="transmembrane region" description="Helical" evidence="1">
    <location>
        <begin position="36"/>
        <end position="55"/>
    </location>
</feature>
<name>A0A4U0F9I0_9BACL</name>
<reference evidence="3 4" key="1">
    <citation type="submission" date="2019-04" db="EMBL/GenBank/DDBJ databases">
        <title>Cohnella sp. nov., isolated from soil.</title>
        <authorList>
            <person name="Kim W."/>
        </authorList>
    </citation>
    <scope>NUCLEOTIDE SEQUENCE [LARGE SCALE GENOMIC DNA]</scope>
    <source>
        <strain evidence="3 4">CAU 1483</strain>
    </source>
</reference>
<dbReference type="Pfam" id="PF04892">
    <property type="entry name" value="VanZ"/>
    <property type="match status" value="1"/>
</dbReference>
<feature type="transmembrane region" description="Helical" evidence="1">
    <location>
        <begin position="153"/>
        <end position="170"/>
    </location>
</feature>
<protein>
    <recommendedName>
        <fullName evidence="2">VanZ-like domain-containing protein</fullName>
    </recommendedName>
</protein>
<feature type="domain" description="VanZ-like" evidence="2">
    <location>
        <begin position="39"/>
        <end position="169"/>
    </location>
</feature>
<proteinExistence type="predicted"/>
<keyword evidence="1" id="KW-0472">Membrane</keyword>
<feature type="transmembrane region" description="Helical" evidence="1">
    <location>
        <begin position="120"/>
        <end position="141"/>
    </location>
</feature>
<keyword evidence="1" id="KW-1133">Transmembrane helix</keyword>
<comment type="caution">
    <text evidence="3">The sequence shown here is derived from an EMBL/GenBank/DDBJ whole genome shotgun (WGS) entry which is preliminary data.</text>
</comment>
<dbReference type="InterPro" id="IPR006976">
    <property type="entry name" value="VanZ-like"/>
</dbReference>
<sequence length="182" mass="20089">MYTTENVIFLGVVSLPLLIVLNLIRRKSVFYHLVSAAVWIYLVGVIAVTLAPFIVDSRVIESNKHMGGAVSFNFIPLKSIKGAFDRSYFGMRNLIGNILLLLPFGVLAGSKRNIRIYKMVLIGVAASVFIEALQFLLASSYVIQRRSVDIDDVILNSCGYLFGCLAALIGKRAFLKKSVLSQ</sequence>
<dbReference type="PANTHER" id="PTHR36834:SF1">
    <property type="entry name" value="INTEGRAL MEMBRANE PROTEIN"/>
    <property type="match status" value="1"/>
</dbReference>
<dbReference type="AlphaFoldDB" id="A0A4U0F9I0"/>
<dbReference type="Proteomes" id="UP000309673">
    <property type="component" value="Unassembled WGS sequence"/>
</dbReference>
<keyword evidence="4" id="KW-1185">Reference proteome</keyword>
<evidence type="ECO:0000313" key="4">
    <source>
        <dbReference type="Proteomes" id="UP000309673"/>
    </source>
</evidence>
<feature type="transmembrane region" description="Helical" evidence="1">
    <location>
        <begin position="6"/>
        <end position="24"/>
    </location>
</feature>
<evidence type="ECO:0000313" key="3">
    <source>
        <dbReference type="EMBL" id="TJY41291.1"/>
    </source>
</evidence>
<evidence type="ECO:0000259" key="2">
    <source>
        <dbReference type="Pfam" id="PF04892"/>
    </source>
</evidence>
<organism evidence="3 4">
    <name type="scientific">Cohnella pontilimi</name>
    <dbReference type="NCBI Taxonomy" id="2564100"/>
    <lineage>
        <taxon>Bacteria</taxon>
        <taxon>Bacillati</taxon>
        <taxon>Bacillota</taxon>
        <taxon>Bacilli</taxon>
        <taxon>Bacillales</taxon>
        <taxon>Paenibacillaceae</taxon>
        <taxon>Cohnella</taxon>
    </lineage>
</organism>
<dbReference type="RefSeq" id="WP_136778210.1">
    <property type="nucleotide sequence ID" value="NZ_SUPK01000006.1"/>
</dbReference>
<dbReference type="EMBL" id="SUPK01000006">
    <property type="protein sequence ID" value="TJY41291.1"/>
    <property type="molecule type" value="Genomic_DNA"/>
</dbReference>
<keyword evidence="1" id="KW-0812">Transmembrane</keyword>
<dbReference type="PANTHER" id="PTHR36834">
    <property type="entry name" value="MEMBRANE PROTEIN-RELATED"/>
    <property type="match status" value="1"/>
</dbReference>
<accession>A0A4U0F9I0</accession>
<evidence type="ECO:0000256" key="1">
    <source>
        <dbReference type="SAM" id="Phobius"/>
    </source>
</evidence>
<dbReference type="InterPro" id="IPR053150">
    <property type="entry name" value="Teicoplanin_resist-assoc"/>
</dbReference>
<gene>
    <name evidence="3" type="ORF">E5161_12735</name>
</gene>
<dbReference type="OrthoDB" id="4822551at2"/>